<keyword evidence="5" id="KW-0998">Cell outer membrane</keyword>
<dbReference type="PANTHER" id="PTHR38776:SF1">
    <property type="entry name" value="MLTA-INTERACTING PROTEIN-RELATED"/>
    <property type="match status" value="1"/>
</dbReference>
<gene>
    <name evidence="7" type="ORF">ICN82_15130</name>
</gene>
<feature type="signal peptide" evidence="6">
    <location>
        <begin position="1"/>
        <end position="18"/>
    </location>
</feature>
<evidence type="ECO:0000313" key="8">
    <source>
        <dbReference type="Proteomes" id="UP000609121"/>
    </source>
</evidence>
<evidence type="ECO:0000256" key="1">
    <source>
        <dbReference type="ARBA" id="ARBA00004442"/>
    </source>
</evidence>
<sequence length="255" mass="26664">MRPAAALALLLLAGPAAAESPLLALPGFPDYAVLGVGSGPARIGDEDRLWAAVPAARKSFGQRYVSLEANYLSINLSRQPGFQAGPAGILRFGREEAEDENGRALDDIPISVGLGGFVAWETGGPDPRDRWRAGLGLLQDATGADGGHVADLSLRRWFPVGRYALFGIGAAASWASGNYMDTYFSTDAGGGASGYDADAGWRDARITAVFVQPVSEKWAIGAGMMYSRLLGEAADSPATLSADQIYAGLGIARSW</sequence>
<dbReference type="Proteomes" id="UP000609121">
    <property type="component" value="Unassembled WGS sequence"/>
</dbReference>
<proteinExistence type="inferred from homology"/>
<evidence type="ECO:0000256" key="4">
    <source>
        <dbReference type="ARBA" id="ARBA00023136"/>
    </source>
</evidence>
<evidence type="ECO:0000256" key="2">
    <source>
        <dbReference type="ARBA" id="ARBA00005722"/>
    </source>
</evidence>
<keyword evidence="4" id="KW-0472">Membrane</keyword>
<organism evidence="7 8">
    <name type="scientific">Mangrovicoccus algicola</name>
    <dbReference type="NCBI Taxonomy" id="2771008"/>
    <lineage>
        <taxon>Bacteria</taxon>
        <taxon>Pseudomonadati</taxon>
        <taxon>Pseudomonadota</taxon>
        <taxon>Alphaproteobacteria</taxon>
        <taxon>Rhodobacterales</taxon>
        <taxon>Paracoccaceae</taxon>
        <taxon>Mangrovicoccus</taxon>
    </lineage>
</organism>
<comment type="caution">
    <text evidence="7">The sequence shown here is derived from an EMBL/GenBank/DDBJ whole genome shotgun (WGS) entry which is preliminary data.</text>
</comment>
<keyword evidence="3 6" id="KW-0732">Signal</keyword>
<dbReference type="InterPro" id="IPR010583">
    <property type="entry name" value="MipA"/>
</dbReference>
<dbReference type="AlphaFoldDB" id="A0A8J6Z7R4"/>
<evidence type="ECO:0000313" key="7">
    <source>
        <dbReference type="EMBL" id="MBE3639534.1"/>
    </source>
</evidence>
<dbReference type="Pfam" id="PF06629">
    <property type="entry name" value="MipA"/>
    <property type="match status" value="1"/>
</dbReference>
<reference evidence="7" key="1">
    <citation type="submission" date="2020-09" db="EMBL/GenBank/DDBJ databases">
        <title>A novel bacterium of genus Mangrovicoccus, isolated from South China Sea.</title>
        <authorList>
            <person name="Huang H."/>
            <person name="Mo K."/>
            <person name="Hu Y."/>
        </authorList>
    </citation>
    <scope>NUCLEOTIDE SEQUENCE</scope>
    <source>
        <strain evidence="7">HB182678</strain>
    </source>
</reference>
<dbReference type="PANTHER" id="PTHR38776">
    <property type="entry name" value="MLTA-INTERACTING PROTEIN-RELATED"/>
    <property type="match status" value="1"/>
</dbReference>
<comment type="subcellular location">
    <subcellularLocation>
        <location evidence="1">Cell outer membrane</location>
    </subcellularLocation>
</comment>
<accession>A0A8J6Z7R4</accession>
<comment type="similarity">
    <text evidence="2">Belongs to the MipA/OmpV family.</text>
</comment>
<dbReference type="GO" id="GO:0009279">
    <property type="term" value="C:cell outer membrane"/>
    <property type="evidence" value="ECO:0007669"/>
    <property type="project" value="UniProtKB-SubCell"/>
</dbReference>
<feature type="chain" id="PRO_5035186402" evidence="6">
    <location>
        <begin position="19"/>
        <end position="255"/>
    </location>
</feature>
<evidence type="ECO:0000256" key="3">
    <source>
        <dbReference type="ARBA" id="ARBA00022729"/>
    </source>
</evidence>
<evidence type="ECO:0000256" key="6">
    <source>
        <dbReference type="SAM" id="SignalP"/>
    </source>
</evidence>
<name>A0A8J6Z7R4_9RHOB</name>
<protein>
    <submittedName>
        <fullName evidence="7">MipA/OmpV family protein</fullName>
    </submittedName>
</protein>
<dbReference type="RefSeq" id="WP_193184298.1">
    <property type="nucleotide sequence ID" value="NZ_JACVXA010000049.1"/>
</dbReference>
<evidence type="ECO:0000256" key="5">
    <source>
        <dbReference type="ARBA" id="ARBA00023237"/>
    </source>
</evidence>
<keyword evidence="8" id="KW-1185">Reference proteome</keyword>
<dbReference type="EMBL" id="JACVXA010000049">
    <property type="protein sequence ID" value="MBE3639534.1"/>
    <property type="molecule type" value="Genomic_DNA"/>
</dbReference>